<dbReference type="SUPFAM" id="SSF57997">
    <property type="entry name" value="Tropomyosin"/>
    <property type="match status" value="1"/>
</dbReference>
<evidence type="ECO:0000256" key="1">
    <source>
        <dbReference type="SAM" id="MobiDB-lite"/>
    </source>
</evidence>
<dbReference type="Proteomes" id="UP000053240">
    <property type="component" value="Unassembled WGS sequence"/>
</dbReference>
<gene>
    <name evidence="2" type="ORF">RR48_09735</name>
</gene>
<name>A0A194RDY6_PAPMA</name>
<protein>
    <submittedName>
        <fullName evidence="2">Tropomyosin-2</fullName>
    </submittedName>
</protein>
<evidence type="ECO:0000313" key="3">
    <source>
        <dbReference type="Proteomes" id="UP000053240"/>
    </source>
</evidence>
<feature type="compositionally biased region" description="Basic and acidic residues" evidence="1">
    <location>
        <begin position="52"/>
        <end position="88"/>
    </location>
</feature>
<feature type="region of interest" description="Disordered" evidence="1">
    <location>
        <begin position="32"/>
        <end position="98"/>
    </location>
</feature>
<dbReference type="AlphaFoldDB" id="A0A194RDY6"/>
<dbReference type="STRING" id="76193.A0A194RDY6"/>
<keyword evidence="3" id="KW-1185">Reference proteome</keyword>
<sequence>MPALDDLINEIEKYNDIGDNIDDAVVELIPGVQPTPKQLENAVKNRAQQQEAAKREKEKMEEAARREKERQEEEARRERERQEEEARRPPPPAESVPADFLWDYDLASEPNILRFRRPTALILADNLNELSTEVEDAFKERNILNSSLLWTYELVAEKEKYKDIGDDLDTAFVELILKE</sequence>
<organism evidence="2 3">
    <name type="scientific">Papilio machaon</name>
    <name type="common">Old World swallowtail butterfly</name>
    <dbReference type="NCBI Taxonomy" id="76193"/>
    <lineage>
        <taxon>Eukaryota</taxon>
        <taxon>Metazoa</taxon>
        <taxon>Ecdysozoa</taxon>
        <taxon>Arthropoda</taxon>
        <taxon>Hexapoda</taxon>
        <taxon>Insecta</taxon>
        <taxon>Pterygota</taxon>
        <taxon>Neoptera</taxon>
        <taxon>Endopterygota</taxon>
        <taxon>Lepidoptera</taxon>
        <taxon>Glossata</taxon>
        <taxon>Ditrysia</taxon>
        <taxon>Papilionoidea</taxon>
        <taxon>Papilionidae</taxon>
        <taxon>Papilioninae</taxon>
        <taxon>Papilio</taxon>
    </lineage>
</organism>
<accession>A0A194RDY6</accession>
<dbReference type="InParanoid" id="A0A194RDY6"/>
<dbReference type="EMBL" id="KQ460325">
    <property type="protein sequence ID" value="KPJ15812.1"/>
    <property type="molecule type" value="Genomic_DNA"/>
</dbReference>
<proteinExistence type="predicted"/>
<reference evidence="2 3" key="1">
    <citation type="journal article" date="2015" name="Nat. Commun.">
        <title>Outbred genome sequencing and CRISPR/Cas9 gene editing in butterflies.</title>
        <authorList>
            <person name="Li X."/>
            <person name="Fan D."/>
            <person name="Zhang W."/>
            <person name="Liu G."/>
            <person name="Zhang L."/>
            <person name="Zhao L."/>
            <person name="Fang X."/>
            <person name="Chen L."/>
            <person name="Dong Y."/>
            <person name="Chen Y."/>
            <person name="Ding Y."/>
            <person name="Zhao R."/>
            <person name="Feng M."/>
            <person name="Zhu Y."/>
            <person name="Feng Y."/>
            <person name="Jiang X."/>
            <person name="Zhu D."/>
            <person name="Xiang H."/>
            <person name="Feng X."/>
            <person name="Li S."/>
            <person name="Wang J."/>
            <person name="Zhang G."/>
            <person name="Kronforst M.R."/>
            <person name="Wang W."/>
        </authorList>
    </citation>
    <scope>NUCLEOTIDE SEQUENCE [LARGE SCALE GENOMIC DNA]</scope>
    <source>
        <strain evidence="2">Ya'a_city_454_Pm</strain>
        <tissue evidence="2">Whole body</tissue>
    </source>
</reference>
<evidence type="ECO:0000313" key="2">
    <source>
        <dbReference type="EMBL" id="KPJ15812.1"/>
    </source>
</evidence>